<evidence type="ECO:0000313" key="1">
    <source>
        <dbReference type="EMBL" id="KAA0161933.1"/>
    </source>
</evidence>
<dbReference type="GO" id="GO:0031146">
    <property type="term" value="P:SCF-dependent proteasomal ubiquitin-dependent protein catabolic process"/>
    <property type="evidence" value="ECO:0007669"/>
    <property type="project" value="TreeGrafter"/>
</dbReference>
<name>A0A5A8D8U3_CAFRO</name>
<gene>
    <name evidence="2" type="ORF">FNF27_04998</name>
    <name evidence="1" type="ORF">FNF31_03510</name>
</gene>
<evidence type="ECO:0000313" key="4">
    <source>
        <dbReference type="Proteomes" id="UP000325113"/>
    </source>
</evidence>
<dbReference type="AlphaFoldDB" id="A0A5A8D8U3"/>
<dbReference type="Proteomes" id="UP000325113">
    <property type="component" value="Unassembled WGS sequence"/>
</dbReference>
<dbReference type="PANTHER" id="PTHR13318">
    <property type="entry name" value="PARTNER OF PAIRED, ISOFORM B-RELATED"/>
    <property type="match status" value="1"/>
</dbReference>
<dbReference type="InterPro" id="IPR032675">
    <property type="entry name" value="LRR_dom_sf"/>
</dbReference>
<sequence length="446" mass="45997">MAAAAGAGSDAAAGSRKVQFADLSSRAIAKMVIYLGTTAMDADVRAFACVNKLTAKVVRRLPHMAVRVDGDDAPATHPDGSLRSTAEEGLARIARGDGSPVSLTLFGAVTESFLLEALRLCPRLLHLSLSSTTVVNWAKVPAPAAGEAPLAPNLQRLEIARCPQLYGLSALLERMPALRSLDVLGCPDIDANELEPLAARVSELQGLSFNICAGIDDLAARVIAAAPPAALRDLSFASCPRISRAGVMAVVSAAPLLRSLDLAMCSMLDDGVCADLAAAKAVLPKLSSLRLPPRASDAGLAAIIGDHGGKARTVASAAAASGLGAGPESPVAGLSHLGLAMTGVSDATLGALLEAAPFLQELDLQGCNALSFRVVDVLVKHGRNLQRVDVRGNRRLRWDDAAKLVSGLPNLVLLVCDEALATERKLIAAAGPESVRLRAKPGLTVS</sequence>
<dbReference type="EMBL" id="VLTM01000031">
    <property type="protein sequence ID" value="KAA0161933.1"/>
    <property type="molecule type" value="Genomic_DNA"/>
</dbReference>
<comment type="caution">
    <text evidence="1">The sequence shown here is derived from an EMBL/GenBank/DDBJ whole genome shotgun (WGS) entry which is preliminary data.</text>
</comment>
<protein>
    <recommendedName>
        <fullName evidence="5">F-box domain-containing protein</fullName>
    </recommendedName>
</protein>
<proteinExistence type="predicted"/>
<dbReference type="Gene3D" id="3.80.10.10">
    <property type="entry name" value="Ribonuclease Inhibitor"/>
    <property type="match status" value="2"/>
</dbReference>
<accession>A0A5A8D8U3</accession>
<evidence type="ECO:0008006" key="5">
    <source>
        <dbReference type="Google" id="ProtNLM"/>
    </source>
</evidence>
<evidence type="ECO:0000313" key="2">
    <source>
        <dbReference type="EMBL" id="KAA0173503.1"/>
    </source>
</evidence>
<dbReference type="GO" id="GO:0019005">
    <property type="term" value="C:SCF ubiquitin ligase complex"/>
    <property type="evidence" value="ECO:0007669"/>
    <property type="project" value="TreeGrafter"/>
</dbReference>
<evidence type="ECO:0000313" key="3">
    <source>
        <dbReference type="Proteomes" id="UP000322899"/>
    </source>
</evidence>
<organism evidence="1 4">
    <name type="scientific">Cafeteria roenbergensis</name>
    <name type="common">Marine flagellate</name>
    <dbReference type="NCBI Taxonomy" id="33653"/>
    <lineage>
        <taxon>Eukaryota</taxon>
        <taxon>Sar</taxon>
        <taxon>Stramenopiles</taxon>
        <taxon>Bigyra</taxon>
        <taxon>Opalozoa</taxon>
        <taxon>Bicosoecida</taxon>
        <taxon>Cafeteriaceae</taxon>
        <taxon>Cafeteria</taxon>
    </lineage>
</organism>
<dbReference type="EMBL" id="VLTO01000032">
    <property type="protein sequence ID" value="KAA0173503.1"/>
    <property type="molecule type" value="Genomic_DNA"/>
</dbReference>
<dbReference type="Proteomes" id="UP000322899">
    <property type="component" value="Unassembled WGS sequence"/>
</dbReference>
<dbReference type="SUPFAM" id="SSF52047">
    <property type="entry name" value="RNI-like"/>
    <property type="match status" value="1"/>
</dbReference>
<reference evidence="3 4" key="1">
    <citation type="submission" date="2019-07" db="EMBL/GenBank/DDBJ databases">
        <title>Genomes of Cafeteria roenbergensis.</title>
        <authorList>
            <person name="Fischer M.G."/>
            <person name="Hackl T."/>
            <person name="Roman M."/>
        </authorList>
    </citation>
    <scope>NUCLEOTIDE SEQUENCE [LARGE SCALE GENOMIC DNA]</scope>
    <source>
        <strain evidence="1 4">Cflag</strain>
        <strain evidence="2 3">E4-10P</strain>
    </source>
</reference>